<dbReference type="RefSeq" id="WP_194019030.1">
    <property type="nucleotide sequence ID" value="NZ_JADEVV010000008.1"/>
</dbReference>
<evidence type="ECO:0008006" key="3">
    <source>
        <dbReference type="Google" id="ProtNLM"/>
    </source>
</evidence>
<organism evidence="1 2">
    <name type="scientific">Synechocystis salina LEGE 00031</name>
    <dbReference type="NCBI Taxonomy" id="1828736"/>
    <lineage>
        <taxon>Bacteria</taxon>
        <taxon>Bacillati</taxon>
        <taxon>Cyanobacteriota</taxon>
        <taxon>Cyanophyceae</taxon>
        <taxon>Synechococcales</taxon>
        <taxon>Merismopediaceae</taxon>
        <taxon>Synechocystis</taxon>
    </lineage>
</organism>
<evidence type="ECO:0000313" key="1">
    <source>
        <dbReference type="EMBL" id="MBE9253086.1"/>
    </source>
</evidence>
<protein>
    <recommendedName>
        <fullName evidence="3">Transposase</fullName>
    </recommendedName>
</protein>
<proteinExistence type="predicted"/>
<name>A0ABR9VS65_9SYNC</name>
<keyword evidence="2" id="KW-1185">Reference proteome</keyword>
<dbReference type="EMBL" id="JADEVV010000008">
    <property type="protein sequence ID" value="MBE9253086.1"/>
    <property type="molecule type" value="Genomic_DNA"/>
</dbReference>
<dbReference type="Proteomes" id="UP000658720">
    <property type="component" value="Unassembled WGS sequence"/>
</dbReference>
<comment type="caution">
    <text evidence="1">The sequence shown here is derived from an EMBL/GenBank/DDBJ whole genome shotgun (WGS) entry which is preliminary data.</text>
</comment>
<accession>A0ABR9VS65</accession>
<gene>
    <name evidence="1" type="ORF">IQ217_04255</name>
</gene>
<evidence type="ECO:0000313" key="2">
    <source>
        <dbReference type="Proteomes" id="UP000658720"/>
    </source>
</evidence>
<reference evidence="1 2" key="1">
    <citation type="submission" date="2020-10" db="EMBL/GenBank/DDBJ databases">
        <authorList>
            <person name="Castelo-Branco R."/>
            <person name="Eusebio N."/>
            <person name="Adriana R."/>
            <person name="Vieira A."/>
            <person name="Brugerolle De Fraissinette N."/>
            <person name="Rezende De Castro R."/>
            <person name="Schneider M.P."/>
            <person name="Vasconcelos V."/>
            <person name="Leao P.N."/>
        </authorList>
    </citation>
    <scope>NUCLEOTIDE SEQUENCE [LARGE SCALE GENOMIC DNA]</scope>
    <source>
        <strain evidence="1 2">LEGE 00031</strain>
    </source>
</reference>
<sequence>MLPIIPRATTAIAKQRFKHFFAFLLISLPKSWVNVRASRMSWCDRVIFLLFIPQEFF</sequence>